<name>A0A1W1VW74_9FIRM</name>
<dbReference type="Gene3D" id="3.20.20.140">
    <property type="entry name" value="Metal-dependent hydrolases"/>
    <property type="match status" value="1"/>
</dbReference>
<keyword evidence="1" id="KW-0456">Lyase</keyword>
<keyword evidence="4" id="KW-1185">Reference proteome</keyword>
<feature type="domain" description="Amidohydrolase-related" evidence="2">
    <location>
        <begin position="9"/>
        <end position="310"/>
    </location>
</feature>
<dbReference type="Pfam" id="PF04909">
    <property type="entry name" value="Amidohydro_2"/>
    <property type="match status" value="1"/>
</dbReference>
<dbReference type="GO" id="GO:0005737">
    <property type="term" value="C:cytoplasm"/>
    <property type="evidence" value="ECO:0007669"/>
    <property type="project" value="TreeGrafter"/>
</dbReference>
<dbReference type="GO" id="GO:0016831">
    <property type="term" value="F:carboxy-lyase activity"/>
    <property type="evidence" value="ECO:0007669"/>
    <property type="project" value="InterPro"/>
</dbReference>
<accession>A0A1W1VW74</accession>
<dbReference type="SUPFAM" id="SSF51556">
    <property type="entry name" value="Metallo-dependent hydrolases"/>
    <property type="match status" value="1"/>
</dbReference>
<evidence type="ECO:0000256" key="1">
    <source>
        <dbReference type="ARBA" id="ARBA00023239"/>
    </source>
</evidence>
<dbReference type="OrthoDB" id="9771932at2"/>
<dbReference type="CDD" id="cd01292">
    <property type="entry name" value="metallo-dependent_hydrolases"/>
    <property type="match status" value="1"/>
</dbReference>
<dbReference type="PANTHER" id="PTHR21240:SF28">
    <property type="entry name" value="ISO-OROTATE DECARBOXYLASE (EUROFUNG)"/>
    <property type="match status" value="1"/>
</dbReference>
<protein>
    <recommendedName>
        <fullName evidence="2">Amidohydrolase-related domain-containing protein</fullName>
    </recommendedName>
</protein>
<sequence length="313" mass="36001">MGLPLPVFDFHAHLPYTGEDLWGSWAKNFSARFGKEKLKVWDLKNKEAQKKWWLTYSFPFPDEPQPSPAECVQRYEEEIIRYGLLGICFVTGGGNETLGRLLKPFPRLYGFAHHDPYSPEAPQELKRAVQELGMVGYKILAPALEKKIDHPDLDPLWETCAELKIPVLIHFGPLGGEAGITYTENINPLVLHDVAKGFPSIPFVVPHFGCGYLRELLHLMWACDNVYVDTSGNNEWRRYIWPEPTLKELFRLFYELFGAKRIIFGTDSSHFPRGWVYKYFEEQFRAAVEAGIPDEGLKDIFAQNALRLLKINL</sequence>
<dbReference type="GO" id="GO:0019748">
    <property type="term" value="P:secondary metabolic process"/>
    <property type="evidence" value="ECO:0007669"/>
    <property type="project" value="TreeGrafter"/>
</dbReference>
<dbReference type="GO" id="GO:0016787">
    <property type="term" value="F:hydrolase activity"/>
    <property type="evidence" value="ECO:0007669"/>
    <property type="project" value="InterPro"/>
</dbReference>
<dbReference type="STRING" id="698762.SAMN00808754_1831"/>
<evidence type="ECO:0000313" key="3">
    <source>
        <dbReference type="EMBL" id="SMB97361.1"/>
    </source>
</evidence>
<dbReference type="EMBL" id="LT838272">
    <property type="protein sequence ID" value="SMB97361.1"/>
    <property type="molecule type" value="Genomic_DNA"/>
</dbReference>
<evidence type="ECO:0000313" key="4">
    <source>
        <dbReference type="Proteomes" id="UP000192569"/>
    </source>
</evidence>
<dbReference type="PANTHER" id="PTHR21240">
    <property type="entry name" value="2-AMINO-3-CARBOXYLMUCONATE-6-SEMIALDEHYDE DECARBOXYLASE"/>
    <property type="match status" value="1"/>
</dbReference>
<dbReference type="AlphaFoldDB" id="A0A1W1VW74"/>
<evidence type="ECO:0000259" key="2">
    <source>
        <dbReference type="Pfam" id="PF04909"/>
    </source>
</evidence>
<organism evidence="3 4">
    <name type="scientific">Thermanaeromonas toyohensis ToBE</name>
    <dbReference type="NCBI Taxonomy" id="698762"/>
    <lineage>
        <taxon>Bacteria</taxon>
        <taxon>Bacillati</taxon>
        <taxon>Bacillota</taxon>
        <taxon>Clostridia</taxon>
        <taxon>Neomoorellales</taxon>
        <taxon>Neomoorellaceae</taxon>
        <taxon>Thermanaeromonas</taxon>
    </lineage>
</organism>
<dbReference type="Proteomes" id="UP000192569">
    <property type="component" value="Chromosome I"/>
</dbReference>
<dbReference type="InterPro" id="IPR006680">
    <property type="entry name" value="Amidohydro-rel"/>
</dbReference>
<dbReference type="InterPro" id="IPR032465">
    <property type="entry name" value="ACMSD"/>
</dbReference>
<proteinExistence type="predicted"/>
<dbReference type="RefSeq" id="WP_084665425.1">
    <property type="nucleotide sequence ID" value="NZ_LT838272.1"/>
</dbReference>
<reference evidence="3 4" key="1">
    <citation type="submission" date="2017-04" db="EMBL/GenBank/DDBJ databases">
        <authorList>
            <person name="Afonso C.L."/>
            <person name="Miller P.J."/>
            <person name="Scott M.A."/>
            <person name="Spackman E."/>
            <person name="Goraichik I."/>
            <person name="Dimitrov K.M."/>
            <person name="Suarez D.L."/>
            <person name="Swayne D.E."/>
        </authorList>
    </citation>
    <scope>NUCLEOTIDE SEQUENCE [LARGE SCALE GENOMIC DNA]</scope>
    <source>
        <strain evidence="3 4">ToBE</strain>
    </source>
</reference>
<dbReference type="InterPro" id="IPR032466">
    <property type="entry name" value="Metal_Hydrolase"/>
</dbReference>
<gene>
    <name evidence="3" type="ORF">SAMN00808754_1831</name>
</gene>